<evidence type="ECO:0000256" key="1">
    <source>
        <dbReference type="ARBA" id="ARBA00006088"/>
    </source>
</evidence>
<dbReference type="InterPro" id="IPR002502">
    <property type="entry name" value="Amidase_domain"/>
</dbReference>
<keyword evidence="2 5" id="KW-0732">Signal</keyword>
<reference evidence="7 8" key="1">
    <citation type="submission" date="2017-05" db="EMBL/GenBank/DDBJ databases">
        <title>Vagococcus spp. assemblies.</title>
        <authorList>
            <person name="Gulvik C.A."/>
        </authorList>
    </citation>
    <scope>NUCLEOTIDE SEQUENCE [LARGE SCALE GENOMIC DNA]</scope>
    <source>
        <strain evidence="7 8">CCUG 41755</strain>
    </source>
</reference>
<dbReference type="SUPFAM" id="SSF55846">
    <property type="entry name" value="N-acetylmuramoyl-L-alanine amidase-like"/>
    <property type="match status" value="1"/>
</dbReference>
<keyword evidence="8" id="KW-1185">Reference proteome</keyword>
<dbReference type="InterPro" id="IPR025987">
    <property type="entry name" value="GW_dom"/>
</dbReference>
<evidence type="ECO:0000313" key="7">
    <source>
        <dbReference type="EMBL" id="RSU04574.1"/>
    </source>
</evidence>
<comment type="similarity">
    <text evidence="1">In the N-terminal section; belongs to the N-acetylmuramoyl-L-alanine amidase 2 family.</text>
</comment>
<dbReference type="SMART" id="SM00644">
    <property type="entry name" value="Ami_2"/>
    <property type="match status" value="1"/>
</dbReference>
<dbReference type="EMBL" id="NGJY01000001">
    <property type="protein sequence ID" value="RSU04574.1"/>
    <property type="molecule type" value="Genomic_DNA"/>
</dbReference>
<evidence type="ECO:0000259" key="6">
    <source>
        <dbReference type="SMART" id="SM00644"/>
    </source>
</evidence>
<feature type="compositionally biased region" description="Basic and acidic residues" evidence="4">
    <location>
        <begin position="108"/>
        <end position="118"/>
    </location>
</feature>
<dbReference type="GO" id="GO:0009253">
    <property type="term" value="P:peptidoglycan catabolic process"/>
    <property type="evidence" value="ECO:0007669"/>
    <property type="project" value="InterPro"/>
</dbReference>
<protein>
    <recommendedName>
        <fullName evidence="6">N-acetylmuramoyl-L-alanine amidase domain-containing protein</fullName>
    </recommendedName>
</protein>
<dbReference type="Gene3D" id="3.40.80.10">
    <property type="entry name" value="Peptidoglycan recognition protein-like"/>
    <property type="match status" value="1"/>
</dbReference>
<feature type="signal peptide" evidence="5">
    <location>
        <begin position="1"/>
        <end position="28"/>
    </location>
</feature>
<dbReference type="InterPro" id="IPR036505">
    <property type="entry name" value="Amidase/PGRP_sf"/>
</dbReference>
<keyword evidence="3" id="KW-0677">Repeat</keyword>
<feature type="compositionally biased region" description="Polar residues" evidence="4">
    <location>
        <begin position="62"/>
        <end position="75"/>
    </location>
</feature>
<dbReference type="SUPFAM" id="SSF82057">
    <property type="entry name" value="Prokaryotic SH3-related domain"/>
    <property type="match status" value="1"/>
</dbReference>
<evidence type="ECO:0000256" key="2">
    <source>
        <dbReference type="ARBA" id="ARBA00022729"/>
    </source>
</evidence>
<name>A0A430ABF3_9ENTE</name>
<dbReference type="GO" id="GO:0008745">
    <property type="term" value="F:N-acetylmuramoyl-L-alanine amidase activity"/>
    <property type="evidence" value="ECO:0007669"/>
    <property type="project" value="InterPro"/>
</dbReference>
<dbReference type="OrthoDB" id="9816557at2"/>
<evidence type="ECO:0000256" key="3">
    <source>
        <dbReference type="ARBA" id="ARBA00022737"/>
    </source>
</evidence>
<evidence type="ECO:0000313" key="8">
    <source>
        <dbReference type="Proteomes" id="UP000287101"/>
    </source>
</evidence>
<gene>
    <name evidence="7" type="ORF">CBF31_00740</name>
</gene>
<comment type="caution">
    <text evidence="7">The sequence shown here is derived from an EMBL/GenBank/DDBJ whole genome shotgun (WGS) entry which is preliminary data.</text>
</comment>
<sequence length="848" mass="95814">MKNTKFLTGLVVSSLLFSNVLSVGSVLATEVEVSASEISKFVESENNDVIPETEAIVKEEQSGSSEDGASSLTESKVSEKNQETVTSETAPIVGEQETVATESDLTESVEKETEKQEVAEQPGMRGAMFKSPNPEVQKMIDALTPEDRAKAVGSDGLGEEMKVIPEVKAGFGQYPNVNQYIAEKGFKNPTITRDSRFGTTPKNEFKYEKPIGIVIHETANPNSTIDGEVNFMFNNWQNAFVHAYASGNRVIETAPTDYLSWGAGPNANPYYIHIELCRSKSFDDFARSVNSDSYWVASKLVEFNLQPSFGDNDGLGSIISHNGIANFWGGTDHTDPIAYFAQWGYTMSEFYDLVVKKYNILKGEEEGSKELATVTESQTVNKNMKIKNGDYYFYSQPYKTKGSARLYPIKYVRDIGDTVHVIKKIKTSQGVVEYQLSGDSEVNNYYVDEKALQDFETITERKPINKNMKVVDDGFYIYSRPFNTEGSKRVLKVSKKYPKGTTVKVLEEIKTSQGVVVYKLAENEYVDHNTMKDFETITERKPINKNMKVVDDGFYIYSQPFNTEGSKRVLKVSKKYPKGTTVKVLEEIKTSQGVVVYKLAENEYVDHNTMKDFETITERKPINKNMKVVDDGFYIYSQPFNTEGSKRVLKVSKKYPKGTTVKVLEEIKTSQGVVVYKLAENEYVDCNTMKDFETVTERKPINKNMKVVDDGFYIYSQPFNTEGSKRVLKVSKKYPKGTTVKVLEEIKTSQGVVVYKLAENEYVDRNTMKDFETVTERKPINKNMKVVDDGFYIYSQPFNTEGSKRVLKVSKKYPKGTIVKVLEEIKTSQGVVVYKLAENEYVDHNTLN</sequence>
<organism evidence="7 8">
    <name type="scientific">Vagococcus fessus</name>
    <dbReference type="NCBI Taxonomy" id="120370"/>
    <lineage>
        <taxon>Bacteria</taxon>
        <taxon>Bacillati</taxon>
        <taxon>Bacillota</taxon>
        <taxon>Bacilli</taxon>
        <taxon>Lactobacillales</taxon>
        <taxon>Enterococcaceae</taxon>
        <taxon>Vagococcus</taxon>
    </lineage>
</organism>
<dbReference type="AlphaFoldDB" id="A0A430ABF3"/>
<dbReference type="Proteomes" id="UP000287101">
    <property type="component" value="Unassembled WGS sequence"/>
</dbReference>
<feature type="region of interest" description="Disordered" evidence="4">
    <location>
        <begin position="51"/>
        <end position="131"/>
    </location>
</feature>
<dbReference type="CDD" id="cd06583">
    <property type="entry name" value="PGRP"/>
    <property type="match status" value="1"/>
</dbReference>
<dbReference type="Pfam" id="PF01510">
    <property type="entry name" value="Amidase_2"/>
    <property type="match status" value="1"/>
</dbReference>
<evidence type="ECO:0000256" key="4">
    <source>
        <dbReference type="SAM" id="MobiDB-lite"/>
    </source>
</evidence>
<dbReference type="InterPro" id="IPR038200">
    <property type="entry name" value="GW_dom_sf"/>
</dbReference>
<evidence type="ECO:0000256" key="5">
    <source>
        <dbReference type="SAM" id="SignalP"/>
    </source>
</evidence>
<dbReference type="RefSeq" id="WP_126829968.1">
    <property type="nucleotide sequence ID" value="NZ_NGJY01000001.1"/>
</dbReference>
<feature type="chain" id="PRO_5019534186" description="N-acetylmuramoyl-L-alanine amidase domain-containing protein" evidence="5">
    <location>
        <begin position="29"/>
        <end position="848"/>
    </location>
</feature>
<proteinExistence type="inferred from homology"/>
<dbReference type="Gene3D" id="2.30.30.170">
    <property type="match status" value="6"/>
</dbReference>
<accession>A0A430ABF3</accession>
<dbReference type="Pfam" id="PF13457">
    <property type="entry name" value="GW"/>
    <property type="match status" value="6"/>
</dbReference>
<feature type="domain" description="N-acetylmuramoyl-L-alanine amidase" evidence="6">
    <location>
        <begin position="200"/>
        <end position="337"/>
    </location>
</feature>